<sequence length="161" mass="18770">MNPRLNNHIPTHCKDRMAERKNTHGLTLQTVQGVTIVDIGDMEIWDGADLSLIRDTLTNLVKKDRCRSIGIQMQCVKYIPSGFFGMLYDWFEQGISVRLYDPQPRVSNMLWFRKFFVPQSDECFLLHTGEPLVEGEEWDQFPESTEVSVEMLEHLTVEHVR</sequence>
<dbReference type="AlphaFoldDB" id="A0A517Z6N3"/>
<proteinExistence type="predicted"/>
<reference evidence="1 2" key="1">
    <citation type="submission" date="2019-02" db="EMBL/GenBank/DDBJ databases">
        <title>Deep-cultivation of Planctomycetes and their phenomic and genomic characterization uncovers novel biology.</title>
        <authorList>
            <person name="Wiegand S."/>
            <person name="Jogler M."/>
            <person name="Boedeker C."/>
            <person name="Pinto D."/>
            <person name="Vollmers J."/>
            <person name="Rivas-Marin E."/>
            <person name="Kohn T."/>
            <person name="Peeters S.H."/>
            <person name="Heuer A."/>
            <person name="Rast P."/>
            <person name="Oberbeckmann S."/>
            <person name="Bunk B."/>
            <person name="Jeske O."/>
            <person name="Meyerdierks A."/>
            <person name="Storesund J.E."/>
            <person name="Kallscheuer N."/>
            <person name="Luecker S."/>
            <person name="Lage O.M."/>
            <person name="Pohl T."/>
            <person name="Merkel B.J."/>
            <person name="Hornburger P."/>
            <person name="Mueller R.-W."/>
            <person name="Bruemmer F."/>
            <person name="Labrenz M."/>
            <person name="Spormann A.M."/>
            <person name="Op den Camp H."/>
            <person name="Overmann J."/>
            <person name="Amann R."/>
            <person name="Jetten M.S.M."/>
            <person name="Mascher T."/>
            <person name="Medema M.H."/>
            <person name="Devos D.P."/>
            <person name="Kaster A.-K."/>
            <person name="Ovreas L."/>
            <person name="Rohde M."/>
            <person name="Galperin M.Y."/>
            <person name="Jogler C."/>
        </authorList>
    </citation>
    <scope>NUCLEOTIDE SEQUENCE [LARGE SCALE GENOMIC DNA]</scope>
    <source>
        <strain evidence="1 2">Mal4</strain>
    </source>
</reference>
<evidence type="ECO:0000313" key="1">
    <source>
        <dbReference type="EMBL" id="QDU38148.1"/>
    </source>
</evidence>
<protein>
    <recommendedName>
        <fullName evidence="3">STAS domain-containing protein</fullName>
    </recommendedName>
</protein>
<keyword evidence="2" id="KW-1185">Reference proteome</keyword>
<dbReference type="InterPro" id="IPR036513">
    <property type="entry name" value="STAS_dom_sf"/>
</dbReference>
<gene>
    <name evidence="1" type="ORF">Mal4_24710</name>
</gene>
<dbReference type="EMBL" id="CP036275">
    <property type="protein sequence ID" value="QDU38148.1"/>
    <property type="molecule type" value="Genomic_DNA"/>
</dbReference>
<organism evidence="1 2">
    <name type="scientific">Maioricimonas rarisocia</name>
    <dbReference type="NCBI Taxonomy" id="2528026"/>
    <lineage>
        <taxon>Bacteria</taxon>
        <taxon>Pseudomonadati</taxon>
        <taxon>Planctomycetota</taxon>
        <taxon>Planctomycetia</taxon>
        <taxon>Planctomycetales</taxon>
        <taxon>Planctomycetaceae</taxon>
        <taxon>Maioricimonas</taxon>
    </lineage>
</organism>
<evidence type="ECO:0008006" key="3">
    <source>
        <dbReference type="Google" id="ProtNLM"/>
    </source>
</evidence>
<evidence type="ECO:0000313" key="2">
    <source>
        <dbReference type="Proteomes" id="UP000320496"/>
    </source>
</evidence>
<dbReference type="KEGG" id="mri:Mal4_24710"/>
<accession>A0A517Z6N3</accession>
<name>A0A517Z6N3_9PLAN</name>
<dbReference type="Proteomes" id="UP000320496">
    <property type="component" value="Chromosome"/>
</dbReference>
<dbReference type="SUPFAM" id="SSF52091">
    <property type="entry name" value="SpoIIaa-like"/>
    <property type="match status" value="1"/>
</dbReference>